<sequence>MNTFERRKEILELLHEQGSVVVTDLAKRFNISEVSIRADLRILEEQKRLVRFHGGAGLLQFHTEQVFSEQEETKLDDRYSLSSDPKSHIAKLAVSLIKEGDTIILDSGSTTMMIAIELLRIKNITVITNNLPAAALLSDSPEITLVVCGGYVRHKTRSMHGSIAENTLKGIRADIMFVGADGVDPHIGLTTFNEGYGISAIMANISTKVVCVVDSTKFNRSGFNLVLPINKVDLLITDDQISEETQRELEKQNIIVNVA</sequence>
<dbReference type="SMART" id="SM00420">
    <property type="entry name" value="HTH_DEOR"/>
    <property type="match status" value="1"/>
</dbReference>
<evidence type="ECO:0000313" key="5">
    <source>
        <dbReference type="Proteomes" id="UP001597420"/>
    </source>
</evidence>
<name>A0ABW4NSU0_9PAST</name>
<dbReference type="SMART" id="SM01134">
    <property type="entry name" value="DeoRC"/>
    <property type="match status" value="1"/>
</dbReference>
<dbReference type="Pfam" id="PF08220">
    <property type="entry name" value="HTH_DeoR"/>
    <property type="match status" value="1"/>
</dbReference>
<dbReference type="GO" id="GO:0003677">
    <property type="term" value="F:DNA binding"/>
    <property type="evidence" value="ECO:0007669"/>
    <property type="project" value="UniProtKB-KW"/>
</dbReference>
<keyword evidence="2" id="KW-0804">Transcription</keyword>
<comment type="caution">
    <text evidence="4">The sequence shown here is derived from an EMBL/GenBank/DDBJ whole genome shotgun (WGS) entry which is preliminary data.</text>
</comment>
<dbReference type="Gene3D" id="3.40.50.1360">
    <property type="match status" value="1"/>
</dbReference>
<dbReference type="EMBL" id="JBHUFP010000005">
    <property type="protein sequence ID" value="MFD1805688.1"/>
    <property type="molecule type" value="Genomic_DNA"/>
</dbReference>
<dbReference type="InterPro" id="IPR014036">
    <property type="entry name" value="DeoR-like_C"/>
</dbReference>
<dbReference type="SUPFAM" id="SSF100950">
    <property type="entry name" value="NagB/RpiA/CoA transferase-like"/>
    <property type="match status" value="1"/>
</dbReference>
<reference evidence="5" key="1">
    <citation type="journal article" date="2019" name="Int. J. Syst. Evol. Microbiol.">
        <title>The Global Catalogue of Microorganisms (GCM) 10K type strain sequencing project: providing services to taxonomists for standard genome sequencing and annotation.</title>
        <authorList>
            <consortium name="The Broad Institute Genomics Platform"/>
            <consortium name="The Broad Institute Genome Sequencing Center for Infectious Disease"/>
            <person name="Wu L."/>
            <person name="Ma J."/>
        </authorList>
    </citation>
    <scope>NUCLEOTIDE SEQUENCE [LARGE SCALE GENOMIC DNA]</scope>
    <source>
        <strain evidence="5">CCM 7950</strain>
    </source>
</reference>
<dbReference type="Proteomes" id="UP001597420">
    <property type="component" value="Unassembled WGS sequence"/>
</dbReference>
<evidence type="ECO:0000259" key="3">
    <source>
        <dbReference type="PROSITE" id="PS51000"/>
    </source>
</evidence>
<dbReference type="Pfam" id="PF00455">
    <property type="entry name" value="DeoRC"/>
    <property type="match status" value="1"/>
</dbReference>
<dbReference type="RefSeq" id="WP_379096816.1">
    <property type="nucleotide sequence ID" value="NZ_JAUNLA010000045.1"/>
</dbReference>
<dbReference type="InterPro" id="IPR050313">
    <property type="entry name" value="Carb_Metab_HTH_regulators"/>
</dbReference>
<dbReference type="InterPro" id="IPR036388">
    <property type="entry name" value="WH-like_DNA-bd_sf"/>
</dbReference>
<keyword evidence="5" id="KW-1185">Reference proteome</keyword>
<dbReference type="PANTHER" id="PTHR30363:SF44">
    <property type="entry name" value="AGA OPERON TRANSCRIPTIONAL REPRESSOR-RELATED"/>
    <property type="match status" value="1"/>
</dbReference>
<evidence type="ECO:0000256" key="1">
    <source>
        <dbReference type="ARBA" id="ARBA00023015"/>
    </source>
</evidence>
<proteinExistence type="predicted"/>
<keyword evidence="4" id="KW-0238">DNA-binding</keyword>
<dbReference type="SUPFAM" id="SSF46785">
    <property type="entry name" value="Winged helix' DNA-binding domain"/>
    <property type="match status" value="1"/>
</dbReference>
<dbReference type="InterPro" id="IPR037171">
    <property type="entry name" value="NagB/RpiA_transferase-like"/>
</dbReference>
<protein>
    <submittedName>
        <fullName evidence="4">DeoR/GlpR family DNA-binding transcription regulator</fullName>
    </submittedName>
</protein>
<keyword evidence="1" id="KW-0805">Transcription regulation</keyword>
<evidence type="ECO:0000313" key="4">
    <source>
        <dbReference type="EMBL" id="MFD1805688.1"/>
    </source>
</evidence>
<dbReference type="InterPro" id="IPR036390">
    <property type="entry name" value="WH_DNA-bd_sf"/>
</dbReference>
<evidence type="ECO:0000256" key="2">
    <source>
        <dbReference type="ARBA" id="ARBA00023163"/>
    </source>
</evidence>
<dbReference type="PANTHER" id="PTHR30363">
    <property type="entry name" value="HTH-TYPE TRANSCRIPTIONAL REGULATOR SRLR-RELATED"/>
    <property type="match status" value="1"/>
</dbReference>
<organism evidence="4 5">
    <name type="scientific">Pasteurella oralis</name>
    <dbReference type="NCBI Taxonomy" id="1071947"/>
    <lineage>
        <taxon>Bacteria</taxon>
        <taxon>Pseudomonadati</taxon>
        <taxon>Pseudomonadota</taxon>
        <taxon>Gammaproteobacteria</taxon>
        <taxon>Pasteurellales</taxon>
        <taxon>Pasteurellaceae</taxon>
        <taxon>Pasteurella</taxon>
    </lineage>
</organism>
<accession>A0ABW4NSU0</accession>
<feature type="domain" description="HTH deoR-type" evidence="3">
    <location>
        <begin position="3"/>
        <end position="58"/>
    </location>
</feature>
<dbReference type="Gene3D" id="1.10.10.10">
    <property type="entry name" value="Winged helix-like DNA-binding domain superfamily/Winged helix DNA-binding domain"/>
    <property type="match status" value="1"/>
</dbReference>
<gene>
    <name evidence="4" type="ORF">ACFSAV_04745</name>
</gene>
<dbReference type="InterPro" id="IPR001034">
    <property type="entry name" value="DeoR_HTH"/>
</dbReference>
<dbReference type="PROSITE" id="PS51000">
    <property type="entry name" value="HTH_DEOR_2"/>
    <property type="match status" value="1"/>
</dbReference>